<feature type="region of interest" description="Disordered" evidence="1">
    <location>
        <begin position="326"/>
        <end position="361"/>
    </location>
</feature>
<feature type="region of interest" description="Disordered" evidence="1">
    <location>
        <begin position="289"/>
        <end position="308"/>
    </location>
</feature>
<name>A0A0A1TEG7_9HYPO</name>
<feature type="compositionally biased region" description="Polar residues" evidence="1">
    <location>
        <begin position="220"/>
        <end position="229"/>
    </location>
</feature>
<accession>A0A0A1TEG7</accession>
<gene>
    <name evidence="2" type="ORF">VHEMI04487</name>
</gene>
<dbReference type="EMBL" id="CDHN01000002">
    <property type="protein sequence ID" value="CEJ87707.1"/>
    <property type="molecule type" value="Genomic_DNA"/>
</dbReference>
<feature type="compositionally biased region" description="Low complexity" evidence="1">
    <location>
        <begin position="299"/>
        <end position="308"/>
    </location>
</feature>
<dbReference type="PANTHER" id="PTHR40625">
    <property type="entry name" value="GTP-BINDING PROTEIN ESDC-RELATED"/>
    <property type="match status" value="1"/>
</dbReference>
<reference evidence="2 3" key="1">
    <citation type="journal article" date="2015" name="Genome Announc.">
        <title>Draft Genome Sequence and Gene Annotation of the Entomopathogenic Fungus Verticillium hemipterigenum.</title>
        <authorList>
            <person name="Horn F."/>
            <person name="Habel A."/>
            <person name="Scharf D.H."/>
            <person name="Dworschak J."/>
            <person name="Brakhage A.A."/>
            <person name="Guthke R."/>
            <person name="Hertweck C."/>
            <person name="Linde J."/>
        </authorList>
    </citation>
    <scope>NUCLEOTIDE SEQUENCE [LARGE SCALE GENOMIC DNA]</scope>
</reference>
<sequence>MDPSSTLYTFILETDPSATSVHLIGSWDNFTARYAMTRDARRGRGVWRGCPSAKDLVVSETGRGPKRNAALQMGHDYYYYYEVNGDAEIYDAAQPSTTFCPFLPGQTVNILSIPEERRVHHRTASTSQLAPELYFTMNPDDKFAPTHSAAQMQADSVAHRLRTASAILSRRTSSRSPSPTAAAASSWKRFFSKRYEEDRGRPASRGTVYTPVFDEDRSVSSRSQTPSDGTRTRDISPESLRRFLCDEDPVRPASNLEVRHPLAIPEDIAEEEDDDDDNFASSEIALPAFATRLSPPPSHRATSSSTSVATITKLLPRLNTTRLHEITSSSAIASPADDVPAFDDSEGDHSNDEDSSLVKQRLPFSYRLPRQSFDRKLGGASPEVQTHSPKLLAKSNGAVTFGVSAGLLGSPAEECVEDFAWMVGAISTGP</sequence>
<dbReference type="HOGENOM" id="CLU_027580_0_0_1"/>
<keyword evidence="3" id="KW-1185">Reference proteome</keyword>
<feature type="compositionally biased region" description="Basic and acidic residues" evidence="1">
    <location>
        <begin position="230"/>
        <end position="239"/>
    </location>
</feature>
<proteinExistence type="predicted"/>
<dbReference type="Proteomes" id="UP000039046">
    <property type="component" value="Unassembled WGS sequence"/>
</dbReference>
<dbReference type="AlphaFoldDB" id="A0A0A1TEG7"/>
<dbReference type="STRING" id="1531966.A0A0A1TEG7"/>
<evidence type="ECO:0000313" key="3">
    <source>
        <dbReference type="Proteomes" id="UP000039046"/>
    </source>
</evidence>
<evidence type="ECO:0000313" key="2">
    <source>
        <dbReference type="EMBL" id="CEJ87707.1"/>
    </source>
</evidence>
<feature type="region of interest" description="Disordered" evidence="1">
    <location>
        <begin position="195"/>
        <end position="239"/>
    </location>
</feature>
<evidence type="ECO:0000256" key="1">
    <source>
        <dbReference type="SAM" id="MobiDB-lite"/>
    </source>
</evidence>
<dbReference type="PANTHER" id="PTHR40625:SF1">
    <property type="entry name" value="AMP-ACTIVATED PROTEIN KINASE GLYCOGEN-BINDING DOMAIN-CONTAINING PROTEIN"/>
    <property type="match status" value="1"/>
</dbReference>
<organism evidence="2 3">
    <name type="scientific">[Torrubiella] hemipterigena</name>
    <dbReference type="NCBI Taxonomy" id="1531966"/>
    <lineage>
        <taxon>Eukaryota</taxon>
        <taxon>Fungi</taxon>
        <taxon>Dikarya</taxon>
        <taxon>Ascomycota</taxon>
        <taxon>Pezizomycotina</taxon>
        <taxon>Sordariomycetes</taxon>
        <taxon>Hypocreomycetidae</taxon>
        <taxon>Hypocreales</taxon>
        <taxon>Clavicipitaceae</taxon>
        <taxon>Clavicipitaceae incertae sedis</taxon>
        <taxon>'Torrubiella' clade</taxon>
    </lineage>
</organism>
<protein>
    <submittedName>
        <fullName evidence="2">Uncharacterized protein</fullName>
    </submittedName>
</protein>